<keyword evidence="3" id="KW-1185">Reference proteome</keyword>
<dbReference type="Proteomes" id="UP001148838">
    <property type="component" value="Unassembled WGS sequence"/>
</dbReference>
<keyword evidence="1" id="KW-1133">Transmembrane helix</keyword>
<keyword evidence="1" id="KW-0812">Transmembrane</keyword>
<evidence type="ECO:0000313" key="3">
    <source>
        <dbReference type="Proteomes" id="UP001148838"/>
    </source>
</evidence>
<dbReference type="PANTHER" id="PTHR47027:SF20">
    <property type="entry name" value="REVERSE TRANSCRIPTASE-LIKE PROTEIN WITH RNA-DIRECTED DNA POLYMERASE DOMAIN"/>
    <property type="match status" value="1"/>
</dbReference>
<evidence type="ECO:0000256" key="1">
    <source>
        <dbReference type="SAM" id="Phobius"/>
    </source>
</evidence>
<gene>
    <name evidence="2" type="ORF">ANN_12352</name>
</gene>
<comment type="caution">
    <text evidence="2">The sequence shown here is derived from an EMBL/GenBank/DDBJ whole genome shotgun (WGS) entry which is preliminary data.</text>
</comment>
<protein>
    <submittedName>
        <fullName evidence="2">Uncharacterized protein</fullName>
    </submittedName>
</protein>
<proteinExistence type="predicted"/>
<sequence length="160" mass="19062">MAPVRHRWSINDVIGGIRNIVMPSDCSQINYIIIIIIVIINLIMFTQLKFYKVMSVPTLTYGSENWTLNKSDRRKIEAAEMRFFRSVAGFTLLDHKRSEDIRAELKIFNLNDKLLECKEDWKEHIERMPEDRFPKLLLNYTPVGRRSIGRPYNRWEDQFL</sequence>
<accession>A0ABQ8TIF0</accession>
<reference evidence="2 3" key="1">
    <citation type="journal article" date="2022" name="Allergy">
        <title>Genome assembly and annotation of Periplaneta americana reveal a comprehensive cockroach allergen profile.</title>
        <authorList>
            <person name="Wang L."/>
            <person name="Xiong Q."/>
            <person name="Saelim N."/>
            <person name="Wang L."/>
            <person name="Nong W."/>
            <person name="Wan A.T."/>
            <person name="Shi M."/>
            <person name="Liu X."/>
            <person name="Cao Q."/>
            <person name="Hui J.H.L."/>
            <person name="Sookrung N."/>
            <person name="Leung T.F."/>
            <person name="Tungtrongchitr A."/>
            <person name="Tsui S.K.W."/>
        </authorList>
    </citation>
    <scope>NUCLEOTIDE SEQUENCE [LARGE SCALE GENOMIC DNA]</scope>
    <source>
        <strain evidence="2">PWHHKU_190912</strain>
    </source>
</reference>
<organism evidence="2 3">
    <name type="scientific">Periplaneta americana</name>
    <name type="common">American cockroach</name>
    <name type="synonym">Blatta americana</name>
    <dbReference type="NCBI Taxonomy" id="6978"/>
    <lineage>
        <taxon>Eukaryota</taxon>
        <taxon>Metazoa</taxon>
        <taxon>Ecdysozoa</taxon>
        <taxon>Arthropoda</taxon>
        <taxon>Hexapoda</taxon>
        <taxon>Insecta</taxon>
        <taxon>Pterygota</taxon>
        <taxon>Neoptera</taxon>
        <taxon>Polyneoptera</taxon>
        <taxon>Dictyoptera</taxon>
        <taxon>Blattodea</taxon>
        <taxon>Blattoidea</taxon>
        <taxon>Blattidae</taxon>
        <taxon>Blattinae</taxon>
        <taxon>Periplaneta</taxon>
    </lineage>
</organism>
<dbReference type="EMBL" id="JAJSOF020000009">
    <property type="protein sequence ID" value="KAJ4445668.1"/>
    <property type="molecule type" value="Genomic_DNA"/>
</dbReference>
<keyword evidence="1" id="KW-0472">Membrane</keyword>
<dbReference type="PANTHER" id="PTHR47027">
    <property type="entry name" value="REVERSE TRANSCRIPTASE DOMAIN-CONTAINING PROTEIN"/>
    <property type="match status" value="1"/>
</dbReference>
<name>A0ABQ8TIF0_PERAM</name>
<evidence type="ECO:0000313" key="2">
    <source>
        <dbReference type="EMBL" id="KAJ4445668.1"/>
    </source>
</evidence>
<feature type="transmembrane region" description="Helical" evidence="1">
    <location>
        <begin position="28"/>
        <end position="45"/>
    </location>
</feature>